<keyword evidence="1" id="KW-0472">Membrane</keyword>
<sequence length="169" mass="17906">MKLRESILTALLMAIGYVLHQVTPPIVAGMRPNFLLVMLFLSIFINPKPANALLAGFLGGVFAALSTTFPGGQIANIVDELITSQVIALLVRVTPNLNRQIAVPIFTLLGTMISGAIFLSVAMIVVGALPTAFSTLYTVVVLPTAAINTVVGAILYNLARTALRTVVKF</sequence>
<keyword evidence="1" id="KW-1133">Transmembrane helix</keyword>
<dbReference type="RefSeq" id="WP_068747731.1">
    <property type="nucleotide sequence ID" value="NZ_LOHZ01000022.1"/>
</dbReference>
<feature type="transmembrane region" description="Helical" evidence="1">
    <location>
        <begin position="52"/>
        <end position="69"/>
    </location>
</feature>
<keyword evidence="1" id="KW-0812">Transmembrane</keyword>
<keyword evidence="3" id="KW-1185">Reference proteome</keyword>
<proteinExistence type="predicted"/>
<dbReference type="AlphaFoldDB" id="A0A161PVX6"/>
<organism evidence="2 3">
    <name type="scientific">Thermovenabulum gondwanense</name>
    <dbReference type="NCBI Taxonomy" id="520767"/>
    <lineage>
        <taxon>Bacteria</taxon>
        <taxon>Bacillati</taxon>
        <taxon>Bacillota</taxon>
        <taxon>Clostridia</taxon>
        <taxon>Thermosediminibacterales</taxon>
        <taxon>Thermosediminibacteraceae</taxon>
        <taxon>Thermovenabulum</taxon>
    </lineage>
</organism>
<feature type="transmembrane region" description="Helical" evidence="1">
    <location>
        <begin position="135"/>
        <end position="159"/>
    </location>
</feature>
<reference evidence="2 3" key="1">
    <citation type="submission" date="2015-12" db="EMBL/GenBank/DDBJ databases">
        <title>Draft genome of Thermovenabulum gondwanense isolated from a red thermophilic microbial mat colonisisng an outflow channel of a bore well.</title>
        <authorList>
            <person name="Patel B.K."/>
        </authorList>
    </citation>
    <scope>NUCLEOTIDE SEQUENCE [LARGE SCALE GENOMIC DNA]</scope>
    <source>
        <strain evidence="2 3">R270</strain>
    </source>
</reference>
<accession>A0A161PVX6</accession>
<evidence type="ECO:0000256" key="1">
    <source>
        <dbReference type="SAM" id="Phobius"/>
    </source>
</evidence>
<protein>
    <submittedName>
        <fullName evidence="2">Putative tryptophan transport protein</fullName>
    </submittedName>
</protein>
<evidence type="ECO:0000313" key="2">
    <source>
        <dbReference type="EMBL" id="KYO67271.1"/>
    </source>
</evidence>
<feature type="transmembrane region" description="Helical" evidence="1">
    <location>
        <begin position="105"/>
        <end position="129"/>
    </location>
</feature>
<dbReference type="OrthoDB" id="2243651at2"/>
<evidence type="ECO:0000313" key="3">
    <source>
        <dbReference type="Proteomes" id="UP000075737"/>
    </source>
</evidence>
<dbReference type="EMBL" id="LOHZ01000022">
    <property type="protein sequence ID" value="KYO67271.1"/>
    <property type="molecule type" value="Genomic_DNA"/>
</dbReference>
<dbReference type="Proteomes" id="UP000075737">
    <property type="component" value="Unassembled WGS sequence"/>
</dbReference>
<dbReference type="Pfam" id="PF17099">
    <property type="entry name" value="TrpP"/>
    <property type="match status" value="1"/>
</dbReference>
<comment type="caution">
    <text evidence="2">The sequence shown here is derived from an EMBL/GenBank/DDBJ whole genome shotgun (WGS) entry which is preliminary data.</text>
</comment>
<dbReference type="InterPro" id="IPR031360">
    <property type="entry name" value="TrpP"/>
</dbReference>
<name>A0A161PVX6_9FIRM</name>
<dbReference type="STRING" id="520767.ATZ99_05570"/>
<gene>
    <name evidence="2" type="primary">trpP</name>
    <name evidence="2" type="ORF">ATZ99_05570</name>
</gene>
<feature type="transmembrane region" description="Helical" evidence="1">
    <location>
        <begin position="7"/>
        <end position="23"/>
    </location>
</feature>